<keyword evidence="2 3" id="KW-0040">ANK repeat</keyword>
<dbReference type="Pfam" id="PF00023">
    <property type="entry name" value="Ank"/>
    <property type="match status" value="1"/>
</dbReference>
<dbReference type="PROSITE" id="PS50088">
    <property type="entry name" value="ANK_REPEAT"/>
    <property type="match status" value="4"/>
</dbReference>
<sequence>MKENKKSNTEKKFQIENLSAKTGSVPFWKRFFFFRAIQNGNVERVRSYLQSGLNLNRFHGMTSLSLAVKYDRLEIVRILIEYFADPNLPDEKTGLTPLIHSILEDRSTTMMSTLIESGADLDQRDGNGMSPLHHCVNEGRLEPLRFLLEKGADPNVRDSNGVTCMNLSKSSHGMSEFVELLLKYGADPTIKDKHGKTYLM</sequence>
<gene>
    <name evidence="4" type="ORF">LBBP_03187</name>
</gene>
<dbReference type="Pfam" id="PF12796">
    <property type="entry name" value="Ank_2"/>
    <property type="match status" value="1"/>
</dbReference>
<evidence type="ECO:0000256" key="1">
    <source>
        <dbReference type="ARBA" id="ARBA00022737"/>
    </source>
</evidence>
<dbReference type="RefSeq" id="WP_002743800.1">
    <property type="nucleotide sequence ID" value="NZ_CP012029.1"/>
</dbReference>
<feature type="repeat" description="ANK" evidence="3">
    <location>
        <begin position="127"/>
        <end position="159"/>
    </location>
</feature>
<dbReference type="InterPro" id="IPR050745">
    <property type="entry name" value="Multifunctional_regulatory"/>
</dbReference>
<evidence type="ECO:0000256" key="3">
    <source>
        <dbReference type="PROSITE-ProRule" id="PRU00023"/>
    </source>
</evidence>
<dbReference type="InterPro" id="IPR002110">
    <property type="entry name" value="Ankyrin_rpt"/>
</dbReference>
<evidence type="ECO:0000313" key="5">
    <source>
        <dbReference type="Proteomes" id="UP000058857"/>
    </source>
</evidence>
<evidence type="ECO:0000313" key="4">
    <source>
        <dbReference type="EMBL" id="ALO27390.1"/>
    </source>
</evidence>
<feature type="repeat" description="ANK" evidence="3">
    <location>
        <begin position="160"/>
        <end position="193"/>
    </location>
</feature>
<feature type="repeat" description="ANK" evidence="3">
    <location>
        <begin position="59"/>
        <end position="91"/>
    </location>
</feature>
<dbReference type="SMART" id="SM00248">
    <property type="entry name" value="ANK"/>
    <property type="match status" value="4"/>
</dbReference>
<dbReference type="InterPro" id="IPR036770">
    <property type="entry name" value="Ankyrin_rpt-contain_sf"/>
</dbReference>
<reference evidence="4 5" key="1">
    <citation type="journal article" date="2015" name="PLoS Negl. Trop. Dis.">
        <title>Distribution of Plasmids in Distinct Leptospira Pathogenic Species.</title>
        <authorList>
            <person name="Wang Y."/>
            <person name="Zhuang X."/>
            <person name="Zhong Y."/>
            <person name="Zhang C."/>
            <person name="Zhang Y."/>
            <person name="Zeng L."/>
            <person name="Zhu Y."/>
            <person name="He P."/>
            <person name="Dong K."/>
            <person name="Pal U."/>
            <person name="Guo X."/>
            <person name="Qin J."/>
        </authorList>
    </citation>
    <scope>NUCLEOTIDE SEQUENCE [LARGE SCALE GENOMIC DNA]</scope>
    <source>
        <strain evidence="4 5">56604</strain>
    </source>
</reference>
<dbReference type="PANTHER" id="PTHR24189">
    <property type="entry name" value="MYOTROPHIN"/>
    <property type="match status" value="1"/>
</dbReference>
<accession>A0A0E3AYT9</accession>
<evidence type="ECO:0000256" key="2">
    <source>
        <dbReference type="ARBA" id="ARBA00023043"/>
    </source>
</evidence>
<name>A0A0E3AYT9_LEPBO</name>
<keyword evidence="1" id="KW-0677">Repeat</keyword>
<dbReference type="EMBL" id="CP012029">
    <property type="protein sequence ID" value="ALO27390.1"/>
    <property type="molecule type" value="Genomic_DNA"/>
</dbReference>
<proteinExistence type="predicted"/>
<dbReference type="Gene3D" id="1.25.40.20">
    <property type="entry name" value="Ankyrin repeat-containing domain"/>
    <property type="match status" value="2"/>
</dbReference>
<protein>
    <submittedName>
        <fullName evidence="4">Ankyrin repeat protein</fullName>
    </submittedName>
</protein>
<feature type="repeat" description="ANK" evidence="3">
    <location>
        <begin position="93"/>
        <end position="126"/>
    </location>
</feature>
<dbReference type="SUPFAM" id="SSF48403">
    <property type="entry name" value="Ankyrin repeat"/>
    <property type="match status" value="1"/>
</dbReference>
<organism evidence="4">
    <name type="scientific">Leptospira borgpetersenii serovar Ballum</name>
    <dbReference type="NCBI Taxonomy" id="280505"/>
    <lineage>
        <taxon>Bacteria</taxon>
        <taxon>Pseudomonadati</taxon>
        <taxon>Spirochaetota</taxon>
        <taxon>Spirochaetia</taxon>
        <taxon>Leptospirales</taxon>
        <taxon>Leptospiraceae</taxon>
        <taxon>Leptospira</taxon>
    </lineage>
</organism>
<dbReference type="PATRIC" id="fig|280505.15.peg.3108"/>
<dbReference type="PROSITE" id="PS50297">
    <property type="entry name" value="ANK_REP_REGION"/>
    <property type="match status" value="2"/>
</dbReference>
<dbReference type="AlphaFoldDB" id="A0A0E3AYT9"/>
<dbReference type="Proteomes" id="UP000058857">
    <property type="component" value="Chromosome 1"/>
</dbReference>